<comment type="subcellular location">
    <subcellularLocation>
        <location evidence="1">Membrane</location>
        <topology evidence="1">Multi-pass membrane protein</topology>
    </subcellularLocation>
</comment>
<feature type="transmembrane region" description="Helical" evidence="5">
    <location>
        <begin position="12"/>
        <end position="32"/>
    </location>
</feature>
<dbReference type="SUPFAM" id="SSF161084">
    <property type="entry name" value="MAPEG domain-like"/>
    <property type="match status" value="1"/>
</dbReference>
<dbReference type="STRING" id="743788.S8E9B1"/>
<dbReference type="InterPro" id="IPR050997">
    <property type="entry name" value="MAPEG"/>
</dbReference>
<reference evidence="6 7" key="1">
    <citation type="journal article" date="2012" name="Science">
        <title>The Paleozoic origin of enzymatic lignin decomposition reconstructed from 31 fungal genomes.</title>
        <authorList>
            <person name="Floudas D."/>
            <person name="Binder M."/>
            <person name="Riley R."/>
            <person name="Barry K."/>
            <person name="Blanchette R.A."/>
            <person name="Henrissat B."/>
            <person name="Martinez A.T."/>
            <person name="Otillar R."/>
            <person name="Spatafora J.W."/>
            <person name="Yadav J.S."/>
            <person name="Aerts A."/>
            <person name="Benoit I."/>
            <person name="Boyd A."/>
            <person name="Carlson A."/>
            <person name="Copeland A."/>
            <person name="Coutinho P.M."/>
            <person name="de Vries R.P."/>
            <person name="Ferreira P."/>
            <person name="Findley K."/>
            <person name="Foster B."/>
            <person name="Gaskell J."/>
            <person name="Glotzer D."/>
            <person name="Gorecki P."/>
            <person name="Heitman J."/>
            <person name="Hesse C."/>
            <person name="Hori C."/>
            <person name="Igarashi K."/>
            <person name="Jurgens J.A."/>
            <person name="Kallen N."/>
            <person name="Kersten P."/>
            <person name="Kohler A."/>
            <person name="Kuees U."/>
            <person name="Kumar T.K.A."/>
            <person name="Kuo A."/>
            <person name="LaButti K."/>
            <person name="Larrondo L.F."/>
            <person name="Lindquist E."/>
            <person name="Ling A."/>
            <person name="Lombard V."/>
            <person name="Lucas S."/>
            <person name="Lundell T."/>
            <person name="Martin R."/>
            <person name="McLaughlin D.J."/>
            <person name="Morgenstern I."/>
            <person name="Morin E."/>
            <person name="Murat C."/>
            <person name="Nagy L.G."/>
            <person name="Nolan M."/>
            <person name="Ohm R.A."/>
            <person name="Patyshakuliyeva A."/>
            <person name="Rokas A."/>
            <person name="Ruiz-Duenas F.J."/>
            <person name="Sabat G."/>
            <person name="Salamov A."/>
            <person name="Samejima M."/>
            <person name="Schmutz J."/>
            <person name="Slot J.C."/>
            <person name="St John F."/>
            <person name="Stenlid J."/>
            <person name="Sun H."/>
            <person name="Sun S."/>
            <person name="Syed K."/>
            <person name="Tsang A."/>
            <person name="Wiebenga A."/>
            <person name="Young D."/>
            <person name="Pisabarro A."/>
            <person name="Eastwood D.C."/>
            <person name="Martin F."/>
            <person name="Cullen D."/>
            <person name="Grigoriev I.V."/>
            <person name="Hibbett D.S."/>
        </authorList>
    </citation>
    <scope>NUCLEOTIDE SEQUENCE</scope>
    <source>
        <strain evidence="7">FP-58527</strain>
    </source>
</reference>
<dbReference type="GO" id="GO:0016020">
    <property type="term" value="C:membrane"/>
    <property type="evidence" value="ECO:0007669"/>
    <property type="project" value="UniProtKB-SubCell"/>
</dbReference>
<feature type="transmembrane region" description="Helical" evidence="5">
    <location>
        <begin position="122"/>
        <end position="144"/>
    </location>
</feature>
<dbReference type="Pfam" id="PF01124">
    <property type="entry name" value="MAPEG"/>
    <property type="match status" value="1"/>
</dbReference>
<dbReference type="PANTHER" id="PTHR10250">
    <property type="entry name" value="MICROSOMAL GLUTATHIONE S-TRANSFERASE"/>
    <property type="match status" value="1"/>
</dbReference>
<dbReference type="HOGENOM" id="CLU_110291_1_2_1"/>
<proteinExistence type="predicted"/>
<keyword evidence="2 5" id="KW-0812">Transmembrane</keyword>
<protein>
    <submittedName>
        <fullName evidence="6">Membrane-associated proteins in eicosanoid and glutathione metabolism</fullName>
    </submittedName>
</protein>
<dbReference type="InterPro" id="IPR001129">
    <property type="entry name" value="Membr-assoc_MAPEG"/>
</dbReference>
<dbReference type="EMBL" id="KE504141">
    <property type="protein sequence ID" value="EPT01602.1"/>
    <property type="molecule type" value="Genomic_DNA"/>
</dbReference>
<evidence type="ECO:0000313" key="6">
    <source>
        <dbReference type="EMBL" id="EPT01602.1"/>
    </source>
</evidence>
<evidence type="ECO:0000256" key="2">
    <source>
        <dbReference type="ARBA" id="ARBA00022692"/>
    </source>
</evidence>
<dbReference type="GO" id="GO:0005635">
    <property type="term" value="C:nuclear envelope"/>
    <property type="evidence" value="ECO:0007669"/>
    <property type="project" value="TreeGrafter"/>
</dbReference>
<dbReference type="eggNOG" id="ENOG502S4E5">
    <property type="taxonomic scope" value="Eukaryota"/>
</dbReference>
<dbReference type="GO" id="GO:0004364">
    <property type="term" value="F:glutathione transferase activity"/>
    <property type="evidence" value="ECO:0007669"/>
    <property type="project" value="TreeGrafter"/>
</dbReference>
<dbReference type="OrthoDB" id="410651at2759"/>
<keyword evidence="7" id="KW-1185">Reference proteome</keyword>
<dbReference type="AlphaFoldDB" id="S8E9B1"/>
<dbReference type="InterPro" id="IPR023352">
    <property type="entry name" value="MAPEG-like_dom_sf"/>
</dbReference>
<evidence type="ECO:0000313" key="7">
    <source>
        <dbReference type="Proteomes" id="UP000015241"/>
    </source>
</evidence>
<gene>
    <name evidence="6" type="ORF">FOMPIDRAFT_151483</name>
</gene>
<dbReference type="GO" id="GO:0005783">
    <property type="term" value="C:endoplasmic reticulum"/>
    <property type="evidence" value="ECO:0007669"/>
    <property type="project" value="TreeGrafter"/>
</dbReference>
<dbReference type="Gene3D" id="1.20.120.550">
    <property type="entry name" value="Membrane associated eicosanoid/glutathione metabolism-like domain"/>
    <property type="match status" value="1"/>
</dbReference>
<keyword evidence="3 5" id="KW-1133">Transmembrane helix</keyword>
<sequence>MSAILITKDIAYPAAALVSTFWLTVFQTVNVGRARGRAKIPYPQLYAEKAEAAESKEANKFNCAQRAHQNTLEYLPLIITGTLITSLKYPILAAAACGTWAASRFVYTIGYSSGDPAKRNNLGAGLFGMLSWITLLGASTWTVVELVRAL</sequence>
<evidence type="ECO:0000256" key="4">
    <source>
        <dbReference type="ARBA" id="ARBA00023136"/>
    </source>
</evidence>
<dbReference type="GO" id="GO:0004602">
    <property type="term" value="F:glutathione peroxidase activity"/>
    <property type="evidence" value="ECO:0007669"/>
    <property type="project" value="TreeGrafter"/>
</dbReference>
<evidence type="ECO:0000256" key="1">
    <source>
        <dbReference type="ARBA" id="ARBA00004141"/>
    </source>
</evidence>
<dbReference type="InParanoid" id="S8E9B1"/>
<organism evidence="6 7">
    <name type="scientific">Fomitopsis schrenkii</name>
    <name type="common">Brown rot fungus</name>
    <dbReference type="NCBI Taxonomy" id="2126942"/>
    <lineage>
        <taxon>Eukaryota</taxon>
        <taxon>Fungi</taxon>
        <taxon>Dikarya</taxon>
        <taxon>Basidiomycota</taxon>
        <taxon>Agaricomycotina</taxon>
        <taxon>Agaricomycetes</taxon>
        <taxon>Polyporales</taxon>
        <taxon>Fomitopsis</taxon>
    </lineage>
</organism>
<evidence type="ECO:0000256" key="5">
    <source>
        <dbReference type="SAM" id="Phobius"/>
    </source>
</evidence>
<feature type="transmembrane region" description="Helical" evidence="5">
    <location>
        <begin position="74"/>
        <end position="102"/>
    </location>
</feature>
<evidence type="ECO:0000256" key="3">
    <source>
        <dbReference type="ARBA" id="ARBA00022989"/>
    </source>
</evidence>
<name>S8E9B1_FOMSC</name>
<accession>S8E9B1</accession>
<dbReference type="Proteomes" id="UP000015241">
    <property type="component" value="Unassembled WGS sequence"/>
</dbReference>
<dbReference type="PANTHER" id="PTHR10250:SF26">
    <property type="entry name" value="GLUTATHIONE S-TRANSFERASE 3, MITOCHONDRIAL"/>
    <property type="match status" value="1"/>
</dbReference>
<keyword evidence="4 5" id="KW-0472">Membrane</keyword>